<keyword evidence="2" id="KW-1185">Reference proteome</keyword>
<name>A0AAV4GM40_9GAST</name>
<sequence>MVTDRGRAAEIRDVMVTDRGRATEIRDVMVTDRERGTGQSIDFIRYGPAEAREVYSGGIPTTKRADGLAGQVSQSCAGYPRTAMGLITSYVIVVGAQGL</sequence>
<evidence type="ECO:0000313" key="2">
    <source>
        <dbReference type="Proteomes" id="UP000762676"/>
    </source>
</evidence>
<organism evidence="1 2">
    <name type="scientific">Elysia marginata</name>
    <dbReference type="NCBI Taxonomy" id="1093978"/>
    <lineage>
        <taxon>Eukaryota</taxon>
        <taxon>Metazoa</taxon>
        <taxon>Spiralia</taxon>
        <taxon>Lophotrochozoa</taxon>
        <taxon>Mollusca</taxon>
        <taxon>Gastropoda</taxon>
        <taxon>Heterobranchia</taxon>
        <taxon>Euthyneura</taxon>
        <taxon>Panpulmonata</taxon>
        <taxon>Sacoglossa</taxon>
        <taxon>Placobranchoidea</taxon>
        <taxon>Plakobranchidae</taxon>
        <taxon>Elysia</taxon>
    </lineage>
</organism>
<dbReference type="AlphaFoldDB" id="A0AAV4GM40"/>
<comment type="caution">
    <text evidence="1">The sequence shown here is derived from an EMBL/GenBank/DDBJ whole genome shotgun (WGS) entry which is preliminary data.</text>
</comment>
<reference evidence="1 2" key="1">
    <citation type="journal article" date="2021" name="Elife">
        <title>Chloroplast acquisition without the gene transfer in kleptoplastic sea slugs, Plakobranchus ocellatus.</title>
        <authorList>
            <person name="Maeda T."/>
            <person name="Takahashi S."/>
            <person name="Yoshida T."/>
            <person name="Shimamura S."/>
            <person name="Takaki Y."/>
            <person name="Nagai Y."/>
            <person name="Toyoda A."/>
            <person name="Suzuki Y."/>
            <person name="Arimoto A."/>
            <person name="Ishii H."/>
            <person name="Satoh N."/>
            <person name="Nishiyama T."/>
            <person name="Hasebe M."/>
            <person name="Maruyama T."/>
            <person name="Minagawa J."/>
            <person name="Obokata J."/>
            <person name="Shigenobu S."/>
        </authorList>
    </citation>
    <scope>NUCLEOTIDE SEQUENCE [LARGE SCALE GENOMIC DNA]</scope>
</reference>
<evidence type="ECO:0000313" key="1">
    <source>
        <dbReference type="EMBL" id="GFR86384.1"/>
    </source>
</evidence>
<dbReference type="Proteomes" id="UP000762676">
    <property type="component" value="Unassembled WGS sequence"/>
</dbReference>
<gene>
    <name evidence="1" type="ORF">ElyMa_000719100</name>
</gene>
<protein>
    <submittedName>
        <fullName evidence="1">Uncharacterized protein</fullName>
    </submittedName>
</protein>
<accession>A0AAV4GM40</accession>
<dbReference type="EMBL" id="BMAT01001476">
    <property type="protein sequence ID" value="GFR86384.1"/>
    <property type="molecule type" value="Genomic_DNA"/>
</dbReference>
<proteinExistence type="predicted"/>